<dbReference type="AlphaFoldDB" id="A0A4S3B9L0"/>
<feature type="transmembrane region" description="Helical" evidence="1">
    <location>
        <begin position="35"/>
        <end position="55"/>
    </location>
</feature>
<dbReference type="InterPro" id="IPR052712">
    <property type="entry name" value="Acid_resist_chaperone_HdeD"/>
</dbReference>
<dbReference type="Proteomes" id="UP000310506">
    <property type="component" value="Unassembled WGS sequence"/>
</dbReference>
<dbReference type="InterPro" id="IPR005325">
    <property type="entry name" value="DUF308_memb"/>
</dbReference>
<protein>
    <recommendedName>
        <fullName evidence="4">Acid-resistance membrane protein</fullName>
    </recommendedName>
</protein>
<dbReference type="OrthoDB" id="2301130at2"/>
<keyword evidence="3" id="KW-1185">Reference proteome</keyword>
<dbReference type="RefSeq" id="WP_136136233.1">
    <property type="nucleotide sequence ID" value="NZ_SDGV01000007.1"/>
</dbReference>
<dbReference type="EMBL" id="SDGV01000007">
    <property type="protein sequence ID" value="THB61785.1"/>
    <property type="molecule type" value="Genomic_DNA"/>
</dbReference>
<feature type="transmembrane region" description="Helical" evidence="1">
    <location>
        <begin position="12"/>
        <end position="29"/>
    </location>
</feature>
<keyword evidence="1" id="KW-1133">Transmembrane helix</keyword>
<evidence type="ECO:0000256" key="1">
    <source>
        <dbReference type="SAM" id="Phobius"/>
    </source>
</evidence>
<feature type="transmembrane region" description="Helical" evidence="1">
    <location>
        <begin position="121"/>
        <end position="145"/>
    </location>
</feature>
<accession>A0A4S3B9L0</accession>
<gene>
    <name evidence="2" type="ORF">ESZ54_03155</name>
</gene>
<evidence type="ECO:0000313" key="3">
    <source>
        <dbReference type="Proteomes" id="UP000310506"/>
    </source>
</evidence>
<feature type="transmembrane region" description="Helical" evidence="1">
    <location>
        <begin position="151"/>
        <end position="173"/>
    </location>
</feature>
<dbReference type="PANTHER" id="PTHR34989:SF1">
    <property type="entry name" value="PROTEIN HDED"/>
    <property type="match status" value="1"/>
</dbReference>
<feature type="transmembrane region" description="Helical" evidence="1">
    <location>
        <begin position="67"/>
        <end position="86"/>
    </location>
</feature>
<keyword evidence="1" id="KW-0472">Membrane</keyword>
<evidence type="ECO:0008006" key="4">
    <source>
        <dbReference type="Google" id="ProtNLM"/>
    </source>
</evidence>
<dbReference type="PANTHER" id="PTHR34989">
    <property type="entry name" value="PROTEIN HDED"/>
    <property type="match status" value="1"/>
</dbReference>
<dbReference type="GO" id="GO:0005886">
    <property type="term" value="C:plasma membrane"/>
    <property type="evidence" value="ECO:0007669"/>
    <property type="project" value="TreeGrafter"/>
</dbReference>
<name>A0A4S3B9L0_9ENTE</name>
<evidence type="ECO:0000313" key="2">
    <source>
        <dbReference type="EMBL" id="THB61785.1"/>
    </source>
</evidence>
<comment type="caution">
    <text evidence="2">The sequence shown here is derived from an EMBL/GenBank/DDBJ whole genome shotgun (WGS) entry which is preliminary data.</text>
</comment>
<keyword evidence="1" id="KW-0812">Transmembrane</keyword>
<reference evidence="2 3" key="1">
    <citation type="submission" date="2019-01" db="EMBL/GenBank/DDBJ databases">
        <title>Vagococcus silagei sp. nov. isolated from brewer's grain.</title>
        <authorList>
            <person name="Guu J.-R."/>
        </authorList>
    </citation>
    <scope>NUCLEOTIDE SEQUENCE [LARGE SCALE GENOMIC DNA]</scope>
    <source>
        <strain evidence="2 3">2B-2</strain>
    </source>
</reference>
<sequence>MISSVFNTFKKFAIIRSIAFISLGIATLLNPFGVFNLLVYIIAGYNFVLGIISLVEALRIKTQGPNLKLIGAVCYLGFALFIFLFANTLVSMLAVFIGIIVLVSGIYKISQAINLKSYVNVPWIPILIYGIILVIVGLVICFKPFETKLIFYNFIGFLLLFSGVSELITYFRLRKFDL</sequence>
<proteinExistence type="predicted"/>
<organism evidence="2 3">
    <name type="scientific">Vagococcus silagei</name>
    <dbReference type="NCBI Taxonomy" id="2508885"/>
    <lineage>
        <taxon>Bacteria</taxon>
        <taxon>Bacillati</taxon>
        <taxon>Bacillota</taxon>
        <taxon>Bacilli</taxon>
        <taxon>Lactobacillales</taxon>
        <taxon>Enterococcaceae</taxon>
        <taxon>Vagococcus</taxon>
    </lineage>
</organism>
<dbReference type="Pfam" id="PF03729">
    <property type="entry name" value="DUF308"/>
    <property type="match status" value="2"/>
</dbReference>